<gene>
    <name evidence="10" type="primary">COX11</name>
</gene>
<reference evidence="10" key="3">
    <citation type="submission" date="2025-09" db="UniProtKB">
        <authorList>
            <consortium name="Ensembl"/>
        </authorList>
    </citation>
    <scope>IDENTIFICATION</scope>
</reference>
<comment type="subunit">
    <text evidence="6">Interacts with CNNM4/ACDP4. Interacts with RANBP2.</text>
</comment>
<dbReference type="GO" id="GO:0005743">
    <property type="term" value="C:mitochondrial inner membrane"/>
    <property type="evidence" value="ECO:0007669"/>
    <property type="project" value="UniProtKB-SubCell"/>
</dbReference>
<evidence type="ECO:0000256" key="7">
    <source>
        <dbReference type="ARBA" id="ARBA00068998"/>
    </source>
</evidence>
<evidence type="ECO:0000313" key="11">
    <source>
        <dbReference type="Proteomes" id="UP000694387"/>
    </source>
</evidence>
<name>A0A8C4PR89_EQUAS</name>
<evidence type="ECO:0000256" key="2">
    <source>
        <dbReference type="ARBA" id="ARBA00004243"/>
    </source>
</evidence>
<keyword evidence="11" id="KW-1185">Reference proteome</keyword>
<dbReference type="InterPro" id="IPR007533">
    <property type="entry name" value="Cyt_c_oxidase_assmbl_CtaG"/>
</dbReference>
<protein>
    <recommendedName>
        <fullName evidence="7">Cytochrome c oxidase assembly protein COX11, mitochondrial</fullName>
    </recommendedName>
</protein>
<feature type="region of interest" description="Disordered" evidence="8">
    <location>
        <begin position="82"/>
        <end position="106"/>
    </location>
</feature>
<dbReference type="HAMAP" id="MF_00155">
    <property type="entry name" value="CtaG"/>
    <property type="match status" value="1"/>
</dbReference>
<dbReference type="Ensembl" id="ENSEAST00005026890.2">
    <property type="protein sequence ID" value="ENSEASP00005024782.2"/>
    <property type="gene ID" value="ENSEASG00005016863.2"/>
</dbReference>
<keyword evidence="3 9" id="KW-0812">Transmembrane</keyword>
<reference evidence="10" key="2">
    <citation type="submission" date="2025-08" db="UniProtKB">
        <authorList>
            <consortium name="Ensembl"/>
        </authorList>
    </citation>
    <scope>IDENTIFICATION</scope>
</reference>
<sequence>MQEASRDRTSRSDGRAFLPAGMGGLWRPGLRPVVFCGWRWSHPGSPTRVAERVEPCLRPGRSGTGGAETGLRRLGTWKRPSLAGELTVQPPRRPKSTNPYTRAQEEDWRRRNKTVLTYVAAAAVGMLGASYAAVPLYRLYCQINYPKTRILATSSIRRMMTLETTGLGGSAVAGHASDQIENMVPVKDRIIKVTFNADVHASLQWNFRPQQTEIYVVPGETALAFYKAKNPTDKPVIGISTYNVVPFEAGQYFNKIQCFCFEEQRLNPQEEVDMPVFFYIDPEFAEDPRMVNVDLITLSYTFFEAKEGYKLPVPGYN</sequence>
<evidence type="ECO:0000256" key="8">
    <source>
        <dbReference type="SAM" id="MobiDB-lite"/>
    </source>
</evidence>
<comment type="function">
    <text evidence="1">Exerts its effect at some terminal stage of cytochrome c oxidase synthesis, probably by being involved in the insertion of the copper B into subunit I.</text>
</comment>
<comment type="subcellular location">
    <subcellularLocation>
        <location evidence="2">Mitochondrion inner membrane</location>
        <topology evidence="2">Single-pass membrane protein</topology>
        <orientation evidence="2">Intermembrane side</orientation>
    </subcellularLocation>
</comment>
<dbReference type="AlphaFoldDB" id="A0A8C4PR89"/>
<evidence type="ECO:0000256" key="5">
    <source>
        <dbReference type="ARBA" id="ARBA00023136"/>
    </source>
</evidence>
<evidence type="ECO:0000256" key="4">
    <source>
        <dbReference type="ARBA" id="ARBA00022989"/>
    </source>
</evidence>
<evidence type="ECO:0000256" key="6">
    <source>
        <dbReference type="ARBA" id="ARBA00063165"/>
    </source>
</evidence>
<dbReference type="GeneTree" id="ENSGT00390000007512"/>
<proteinExistence type="inferred from homology"/>
<keyword evidence="4 9" id="KW-1133">Transmembrane helix</keyword>
<evidence type="ECO:0000313" key="10">
    <source>
        <dbReference type="Ensembl" id="ENSEASP00005024782.2"/>
    </source>
</evidence>
<dbReference type="Proteomes" id="UP000694387">
    <property type="component" value="Chromosome 13"/>
</dbReference>
<dbReference type="PANTHER" id="PTHR21320">
    <property type="entry name" value="CYTOCHROME C OXIDASE ASSEMBLY PROTEIN COX11-RELATED"/>
    <property type="match status" value="1"/>
</dbReference>
<keyword evidence="5 9" id="KW-0472">Membrane</keyword>
<dbReference type="GO" id="GO:0032991">
    <property type="term" value="C:protein-containing complex"/>
    <property type="evidence" value="ECO:0007669"/>
    <property type="project" value="Ensembl"/>
</dbReference>
<dbReference type="GO" id="GO:0005507">
    <property type="term" value="F:copper ion binding"/>
    <property type="evidence" value="ECO:0007669"/>
    <property type="project" value="InterPro"/>
</dbReference>
<dbReference type="NCBIfam" id="NF003465">
    <property type="entry name" value="PRK05089.1"/>
    <property type="match status" value="1"/>
</dbReference>
<dbReference type="GO" id="GO:0006754">
    <property type="term" value="P:ATP biosynthetic process"/>
    <property type="evidence" value="ECO:0007669"/>
    <property type="project" value="Ensembl"/>
</dbReference>
<dbReference type="InterPro" id="IPR023471">
    <property type="entry name" value="CtaG/Cox11_dom_sf"/>
</dbReference>
<evidence type="ECO:0000256" key="1">
    <source>
        <dbReference type="ARBA" id="ARBA00004007"/>
    </source>
</evidence>
<dbReference type="Gene3D" id="2.60.370.10">
    <property type="entry name" value="Ctag/Cox11"/>
    <property type="match status" value="1"/>
</dbReference>
<dbReference type="Pfam" id="PF04442">
    <property type="entry name" value="CtaG_Cox11"/>
    <property type="match status" value="1"/>
</dbReference>
<accession>A0A8C4PR89</accession>
<evidence type="ECO:0000256" key="9">
    <source>
        <dbReference type="SAM" id="Phobius"/>
    </source>
</evidence>
<feature type="transmembrane region" description="Helical" evidence="9">
    <location>
        <begin position="115"/>
        <end position="137"/>
    </location>
</feature>
<reference evidence="10 11" key="1">
    <citation type="journal article" date="2020" name="Nat. Commun.">
        <title>Donkey genomes provide new insights into domestication and selection for coat color.</title>
        <authorList>
            <person name="Wang"/>
            <person name="C."/>
            <person name="Li"/>
            <person name="H."/>
            <person name="Guo"/>
            <person name="Y."/>
            <person name="Huang"/>
            <person name="J."/>
            <person name="Sun"/>
            <person name="Y."/>
            <person name="Min"/>
            <person name="J."/>
            <person name="Wang"/>
            <person name="J."/>
            <person name="Fang"/>
            <person name="X."/>
            <person name="Zhao"/>
            <person name="Z."/>
            <person name="Wang"/>
            <person name="S."/>
            <person name="Zhang"/>
            <person name="Y."/>
            <person name="Liu"/>
            <person name="Q."/>
            <person name="Jiang"/>
            <person name="Q."/>
            <person name="Wang"/>
            <person name="X."/>
            <person name="Guo"/>
            <person name="Y."/>
            <person name="Yang"/>
            <person name="C."/>
            <person name="Wang"/>
            <person name="Y."/>
            <person name="Tian"/>
            <person name="F."/>
            <person name="Zhuang"/>
            <person name="G."/>
            <person name="Fan"/>
            <person name="Y."/>
            <person name="Gao"/>
            <person name="Q."/>
            <person name="Li"/>
            <person name="Y."/>
            <person name="Ju"/>
            <person name="Z."/>
            <person name="Li"/>
            <person name="J."/>
            <person name="Li"/>
            <person name="R."/>
            <person name="Hou"/>
            <person name="M."/>
            <person name="Yang"/>
            <person name="G."/>
            <person name="Liu"/>
            <person name="G."/>
            <person name="Liu"/>
            <person name="W."/>
            <person name="Guo"/>
            <person name="J."/>
            <person name="Pan"/>
            <person name="S."/>
            <person name="Fan"/>
            <person name="G."/>
            <person name="Zhang"/>
            <person name="W."/>
            <person name="Zhang"/>
            <person name="R."/>
            <person name="Yu"/>
            <person name="J."/>
            <person name="Zhang"/>
            <person name="X."/>
            <person name="Yin"/>
            <person name="Q."/>
            <person name="Ji"/>
            <person name="C."/>
            <person name="Jin"/>
            <person name="Y."/>
            <person name="Yue"/>
            <person name="G."/>
            <person name="Liu"/>
            <person name="M."/>
            <person name="Xu"/>
            <person name="J."/>
            <person name="Liu"/>
            <person name="S."/>
            <person name="Jordana"/>
            <person name="J."/>
            <person name="Noce"/>
            <person name="A."/>
            <person name="Amills"/>
            <person name="M."/>
            <person name="Wu"/>
            <person name="D.D."/>
            <person name="Li"/>
            <person name="S."/>
            <person name="Zhou"/>
            <person name="X. and Zhong"/>
            <person name="J."/>
        </authorList>
    </citation>
    <scope>NUCLEOTIDE SEQUENCE [LARGE SCALE GENOMIC DNA]</scope>
</reference>
<organism evidence="10 11">
    <name type="scientific">Equus asinus</name>
    <name type="common">Donkey</name>
    <name type="synonym">Equus africanus asinus</name>
    <dbReference type="NCBI Taxonomy" id="9793"/>
    <lineage>
        <taxon>Eukaryota</taxon>
        <taxon>Metazoa</taxon>
        <taxon>Chordata</taxon>
        <taxon>Craniata</taxon>
        <taxon>Vertebrata</taxon>
        <taxon>Euteleostomi</taxon>
        <taxon>Mammalia</taxon>
        <taxon>Eutheria</taxon>
        <taxon>Laurasiatheria</taxon>
        <taxon>Perissodactyla</taxon>
        <taxon>Equidae</taxon>
        <taxon>Equus</taxon>
    </lineage>
</organism>
<dbReference type="PANTHER" id="PTHR21320:SF3">
    <property type="entry name" value="CYTOCHROME C OXIDASE ASSEMBLY PROTEIN COX11, MITOCHONDRIAL-RELATED"/>
    <property type="match status" value="1"/>
</dbReference>
<dbReference type="SUPFAM" id="SSF110111">
    <property type="entry name" value="Ctag/Cox11"/>
    <property type="match status" value="1"/>
</dbReference>
<evidence type="ECO:0000256" key="3">
    <source>
        <dbReference type="ARBA" id="ARBA00022692"/>
    </source>
</evidence>
<dbReference type="FunFam" id="2.60.370.10:FF:000001">
    <property type="entry name" value="COX11 cytochrome c oxidase assembly homolog"/>
    <property type="match status" value="1"/>
</dbReference>
<dbReference type="GO" id="GO:0030003">
    <property type="term" value="P:intracellular monoatomic cation homeostasis"/>
    <property type="evidence" value="ECO:0007669"/>
    <property type="project" value="Ensembl"/>
</dbReference>